<proteinExistence type="inferred from homology"/>
<accession>A0A317PPC0</accession>
<dbReference type="OrthoDB" id="9805228at2"/>
<dbReference type="InterPro" id="IPR023393">
    <property type="entry name" value="START-like_dom_sf"/>
</dbReference>
<dbReference type="RefSeq" id="WP_110029946.1">
    <property type="nucleotide sequence ID" value="NZ_QGTR01000001.1"/>
</dbReference>
<dbReference type="Pfam" id="PF08327">
    <property type="entry name" value="AHSA1"/>
    <property type="match status" value="1"/>
</dbReference>
<dbReference type="Proteomes" id="UP000246352">
    <property type="component" value="Unassembled WGS sequence"/>
</dbReference>
<evidence type="ECO:0000313" key="5">
    <source>
        <dbReference type="Proteomes" id="UP000246352"/>
    </source>
</evidence>
<feature type="region of interest" description="Disordered" evidence="2">
    <location>
        <begin position="180"/>
        <end position="200"/>
    </location>
</feature>
<protein>
    <submittedName>
        <fullName evidence="4">Uncharacterized protein YndB with AHSA1/START domain</fullName>
    </submittedName>
</protein>
<dbReference type="CDD" id="cd07814">
    <property type="entry name" value="SRPBCC_CalC_Aha1-like"/>
    <property type="match status" value="1"/>
</dbReference>
<dbReference type="InterPro" id="IPR013538">
    <property type="entry name" value="ASHA1/2-like_C"/>
</dbReference>
<evidence type="ECO:0000259" key="3">
    <source>
        <dbReference type="Pfam" id="PF08327"/>
    </source>
</evidence>
<feature type="domain" description="Activator of Hsp90 ATPase homologue 1/2-like C-terminal" evidence="3">
    <location>
        <begin position="23"/>
        <end position="149"/>
    </location>
</feature>
<keyword evidence="5" id="KW-1185">Reference proteome</keyword>
<dbReference type="EMBL" id="QGTR01000001">
    <property type="protein sequence ID" value="PWW03371.1"/>
    <property type="molecule type" value="Genomic_DNA"/>
</dbReference>
<sequence>MPNTNATAEQFALALDIDRVFAAPRDLVWRLWSDPDHLVRWHGPEGCALSQCEQDFRVGGTWRRTMTAGPGHAHVIFGEFLEIDEPRRLSFTYTNARDGFETVVTMDFVEQADGTTRMVFKQTPFISREERDGHGRGWNSSFDLLSAYLLLFGIEDWRPKGRPRMDGVAADFAAAKIRHEQEMEAKKTENREAGNRGVRR</sequence>
<dbReference type="AlphaFoldDB" id="A0A317PPC0"/>
<evidence type="ECO:0000313" key="4">
    <source>
        <dbReference type="EMBL" id="PWW03371.1"/>
    </source>
</evidence>
<reference evidence="4 5" key="1">
    <citation type="submission" date="2018-05" db="EMBL/GenBank/DDBJ databases">
        <title>Genomic Encyclopedia of Type Strains, Phase IV (KMG-IV): sequencing the most valuable type-strain genomes for metagenomic binning, comparative biology and taxonomic classification.</title>
        <authorList>
            <person name="Goeker M."/>
        </authorList>
    </citation>
    <scope>NUCLEOTIDE SEQUENCE [LARGE SCALE GENOMIC DNA]</scope>
    <source>
        <strain evidence="4 5">DSM 16791</strain>
    </source>
</reference>
<name>A0A317PPC0_9HYPH</name>
<comment type="caution">
    <text evidence="4">The sequence shown here is derived from an EMBL/GenBank/DDBJ whole genome shotgun (WGS) entry which is preliminary data.</text>
</comment>
<organism evidence="4 5">
    <name type="scientific">Hoeflea marina</name>
    <dbReference type="NCBI Taxonomy" id="274592"/>
    <lineage>
        <taxon>Bacteria</taxon>
        <taxon>Pseudomonadati</taxon>
        <taxon>Pseudomonadota</taxon>
        <taxon>Alphaproteobacteria</taxon>
        <taxon>Hyphomicrobiales</taxon>
        <taxon>Rhizobiaceae</taxon>
        <taxon>Hoeflea</taxon>
    </lineage>
</organism>
<gene>
    <name evidence="4" type="ORF">DFR52_10151</name>
</gene>
<evidence type="ECO:0000256" key="2">
    <source>
        <dbReference type="SAM" id="MobiDB-lite"/>
    </source>
</evidence>
<evidence type="ECO:0000256" key="1">
    <source>
        <dbReference type="ARBA" id="ARBA00006817"/>
    </source>
</evidence>
<feature type="compositionally biased region" description="Basic and acidic residues" evidence="2">
    <location>
        <begin position="180"/>
        <end position="194"/>
    </location>
</feature>
<comment type="similarity">
    <text evidence="1">Belongs to the AHA1 family.</text>
</comment>
<dbReference type="SUPFAM" id="SSF55961">
    <property type="entry name" value="Bet v1-like"/>
    <property type="match status" value="1"/>
</dbReference>
<dbReference type="Gene3D" id="3.30.530.20">
    <property type="match status" value="1"/>
</dbReference>